<sequence length="117" mass="12993">MAMIKYSTGPLNNLAFRNKIVSKNIIINAAHRGRNDQGKVHVKVFALNGRRRLIASLSFVVGPLSSAIKIIDVSKTKAYEVQFSSSDRDILFAVFGISPKNKYVAAHRVVHSELTRI</sequence>
<name>A0ABX1Z359_9BACL</name>
<reference evidence="1 2" key="1">
    <citation type="submission" date="2019-10" db="EMBL/GenBank/DDBJ databases">
        <title>Description of Paenibacillus choica sp. nov.</title>
        <authorList>
            <person name="Carlier A."/>
            <person name="Qi S."/>
        </authorList>
    </citation>
    <scope>NUCLEOTIDE SEQUENCE [LARGE SCALE GENOMIC DNA]</scope>
    <source>
        <strain evidence="1 2">LMG 31460</strain>
    </source>
</reference>
<keyword evidence="2" id="KW-1185">Reference proteome</keyword>
<evidence type="ECO:0000313" key="2">
    <source>
        <dbReference type="Proteomes" id="UP000658690"/>
    </source>
</evidence>
<organism evidence="1 2">
    <name type="scientific">Paenibacillus germinis</name>
    <dbReference type="NCBI Taxonomy" id="2654979"/>
    <lineage>
        <taxon>Bacteria</taxon>
        <taxon>Bacillati</taxon>
        <taxon>Bacillota</taxon>
        <taxon>Bacilli</taxon>
        <taxon>Bacillales</taxon>
        <taxon>Paenibacillaceae</taxon>
        <taxon>Paenibacillus</taxon>
    </lineage>
</organism>
<proteinExistence type="predicted"/>
<comment type="caution">
    <text evidence="1">The sequence shown here is derived from an EMBL/GenBank/DDBJ whole genome shotgun (WGS) entry which is preliminary data.</text>
</comment>
<protein>
    <submittedName>
        <fullName evidence="1">Uncharacterized protein</fullName>
    </submittedName>
</protein>
<gene>
    <name evidence="1" type="ORF">GC102_18180</name>
</gene>
<dbReference type="EMBL" id="WHOC01000089">
    <property type="protein sequence ID" value="NOU87686.1"/>
    <property type="molecule type" value="Genomic_DNA"/>
</dbReference>
<evidence type="ECO:0000313" key="1">
    <source>
        <dbReference type="EMBL" id="NOU87686.1"/>
    </source>
</evidence>
<accession>A0ABX1Z359</accession>
<dbReference type="Proteomes" id="UP000658690">
    <property type="component" value="Unassembled WGS sequence"/>
</dbReference>
<dbReference type="RefSeq" id="WP_171690817.1">
    <property type="nucleotide sequence ID" value="NZ_WHOC01000089.1"/>
</dbReference>